<dbReference type="EMBL" id="VIEB01000618">
    <property type="protein sequence ID" value="TQD84822.1"/>
    <property type="molecule type" value="Genomic_DNA"/>
</dbReference>
<feature type="region of interest" description="Disordered" evidence="1">
    <location>
        <begin position="1"/>
        <end position="20"/>
    </location>
</feature>
<proteinExistence type="predicted"/>
<dbReference type="Proteomes" id="UP000315295">
    <property type="component" value="Unassembled WGS sequence"/>
</dbReference>
<organism evidence="2 3">
    <name type="scientific">Malus baccata</name>
    <name type="common">Siberian crab apple</name>
    <name type="synonym">Pyrus baccata</name>
    <dbReference type="NCBI Taxonomy" id="106549"/>
    <lineage>
        <taxon>Eukaryota</taxon>
        <taxon>Viridiplantae</taxon>
        <taxon>Streptophyta</taxon>
        <taxon>Embryophyta</taxon>
        <taxon>Tracheophyta</taxon>
        <taxon>Spermatophyta</taxon>
        <taxon>Magnoliopsida</taxon>
        <taxon>eudicotyledons</taxon>
        <taxon>Gunneridae</taxon>
        <taxon>Pentapetalae</taxon>
        <taxon>rosids</taxon>
        <taxon>fabids</taxon>
        <taxon>Rosales</taxon>
        <taxon>Rosaceae</taxon>
        <taxon>Amygdaloideae</taxon>
        <taxon>Maleae</taxon>
        <taxon>Malus</taxon>
    </lineage>
</organism>
<keyword evidence="3" id="KW-1185">Reference proteome</keyword>
<protein>
    <submittedName>
        <fullName evidence="2">Uncharacterized protein</fullName>
    </submittedName>
</protein>
<comment type="caution">
    <text evidence="2">The sequence shown here is derived from an EMBL/GenBank/DDBJ whole genome shotgun (WGS) entry which is preliminary data.</text>
</comment>
<dbReference type="STRING" id="106549.A0A540LEW0"/>
<evidence type="ECO:0000313" key="2">
    <source>
        <dbReference type="EMBL" id="TQD84822.1"/>
    </source>
</evidence>
<name>A0A540LEW0_MALBA</name>
<feature type="compositionally biased region" description="Basic and acidic residues" evidence="1">
    <location>
        <begin position="1"/>
        <end position="10"/>
    </location>
</feature>
<sequence length="170" mass="18536">MHCSETRRSPTYEAYPRPRRPSTGLILEALHIDPASGASLEKDKGAKLVKPPASTSSALAKLTKGSTSVGPLKQQPVEKKETPQERLKRIMSKQLNKQNLVPGLAPALEPVIVHELTPAHQGDPTVYLFLMLPGAYWYSWGLLPRADHLTGLGAVQDIDGKRVQEGEQGT</sequence>
<dbReference type="AlphaFoldDB" id="A0A540LEW0"/>
<gene>
    <name evidence="2" type="ORF">C1H46_029600</name>
</gene>
<accession>A0A540LEW0</accession>
<evidence type="ECO:0000256" key="1">
    <source>
        <dbReference type="SAM" id="MobiDB-lite"/>
    </source>
</evidence>
<feature type="region of interest" description="Disordered" evidence="1">
    <location>
        <begin position="63"/>
        <end position="82"/>
    </location>
</feature>
<evidence type="ECO:0000313" key="3">
    <source>
        <dbReference type="Proteomes" id="UP000315295"/>
    </source>
</evidence>
<reference evidence="2 3" key="1">
    <citation type="journal article" date="2019" name="G3 (Bethesda)">
        <title>Sequencing of a Wild Apple (Malus baccata) Genome Unravels the Differences Between Cultivated and Wild Apple Species Regarding Disease Resistance and Cold Tolerance.</title>
        <authorList>
            <person name="Chen X."/>
        </authorList>
    </citation>
    <scope>NUCLEOTIDE SEQUENCE [LARGE SCALE GENOMIC DNA]</scope>
    <source>
        <strain evidence="3">cv. Shandingzi</strain>
        <tissue evidence="2">Leaves</tissue>
    </source>
</reference>